<accession>A0ABS6JJ34</accession>
<sequence>MSSEYALVTSEKKLNQNINKAMEHQLTILTSTRDEERAQFEEALEVERLKTYLEQNETEDQQAGFLSWSEANELAEYLYEDSNGRFEKDWGRFLALESIKKDMDPFLVYELLRVETGGTFSPTAVGPQTRYGRAYGIAQFMRNTSPWIAEMAGLPYNHDMLFDPLYSIELAITYLDFLYKQYGDWDHALTAYHRGIGGLQNYIARNGHAKSWYAVEIQENAKESQLVAVNH</sequence>
<evidence type="ECO:0000313" key="3">
    <source>
        <dbReference type="Proteomes" id="UP000784880"/>
    </source>
</evidence>
<organism evidence="2 3">
    <name type="scientific">Evansella tamaricis</name>
    <dbReference type="NCBI Taxonomy" id="2069301"/>
    <lineage>
        <taxon>Bacteria</taxon>
        <taxon>Bacillati</taxon>
        <taxon>Bacillota</taxon>
        <taxon>Bacilli</taxon>
        <taxon>Bacillales</taxon>
        <taxon>Bacillaceae</taxon>
        <taxon>Evansella</taxon>
    </lineage>
</organism>
<dbReference type="Pfam" id="PF01464">
    <property type="entry name" value="SLT"/>
    <property type="match status" value="1"/>
</dbReference>
<evidence type="ECO:0000313" key="2">
    <source>
        <dbReference type="EMBL" id="MBU9713653.1"/>
    </source>
</evidence>
<comment type="caution">
    <text evidence="2">The sequence shown here is derived from an EMBL/GenBank/DDBJ whole genome shotgun (WGS) entry which is preliminary data.</text>
</comment>
<dbReference type="Proteomes" id="UP000784880">
    <property type="component" value="Unassembled WGS sequence"/>
</dbReference>
<gene>
    <name evidence="2" type="ORF">KS419_18140</name>
</gene>
<dbReference type="EMBL" id="JAHQCS010000146">
    <property type="protein sequence ID" value="MBU9713653.1"/>
    <property type="molecule type" value="Genomic_DNA"/>
</dbReference>
<name>A0ABS6JJ34_9BACI</name>
<dbReference type="PANTHER" id="PTHR37423:SF2">
    <property type="entry name" value="MEMBRANE-BOUND LYTIC MUREIN TRANSGLYCOSYLASE C"/>
    <property type="match status" value="1"/>
</dbReference>
<proteinExistence type="predicted"/>
<dbReference type="PANTHER" id="PTHR37423">
    <property type="entry name" value="SOLUBLE LYTIC MUREIN TRANSGLYCOSYLASE-RELATED"/>
    <property type="match status" value="1"/>
</dbReference>
<keyword evidence="3" id="KW-1185">Reference proteome</keyword>
<feature type="domain" description="Transglycosylase SLT" evidence="1">
    <location>
        <begin position="100"/>
        <end position="213"/>
    </location>
</feature>
<evidence type="ECO:0000259" key="1">
    <source>
        <dbReference type="Pfam" id="PF01464"/>
    </source>
</evidence>
<reference evidence="2 3" key="1">
    <citation type="submission" date="2021-06" db="EMBL/GenBank/DDBJ databases">
        <title>Bacillus sp. RD4P76, an endophyte from a halophyte.</title>
        <authorList>
            <person name="Sun J.-Q."/>
        </authorList>
    </citation>
    <scope>NUCLEOTIDE SEQUENCE [LARGE SCALE GENOMIC DNA]</scope>
    <source>
        <strain evidence="2 3">CGMCC 1.15917</strain>
    </source>
</reference>
<dbReference type="InterPro" id="IPR008258">
    <property type="entry name" value="Transglycosylase_SLT_dom_1"/>
</dbReference>
<protein>
    <submittedName>
        <fullName evidence="2">Lytic transglycosylase domain-containing protein</fullName>
    </submittedName>
</protein>